<dbReference type="EMBL" id="JAQJAE010000004">
    <property type="protein sequence ID" value="KAJ5597218.1"/>
    <property type="molecule type" value="Genomic_DNA"/>
</dbReference>
<dbReference type="RefSeq" id="XP_056750435.1">
    <property type="nucleotide sequence ID" value="XM_056898359.1"/>
</dbReference>
<dbReference type="GeneID" id="81588601"/>
<evidence type="ECO:0000313" key="3">
    <source>
        <dbReference type="Proteomes" id="UP001213799"/>
    </source>
</evidence>
<reference evidence="2" key="1">
    <citation type="journal article" date="2023" name="IMA Fungus">
        <title>Comparative genomic study of the Penicillium genus elucidates a diverse pangenome and 15 lateral gene transfer events.</title>
        <authorList>
            <person name="Petersen C."/>
            <person name="Sorensen T."/>
            <person name="Nielsen M.R."/>
            <person name="Sondergaard T.E."/>
            <person name="Sorensen J.L."/>
            <person name="Fitzpatrick D.A."/>
            <person name="Frisvad J.C."/>
            <person name="Nielsen K.L."/>
        </authorList>
    </citation>
    <scope>NUCLEOTIDE SEQUENCE</scope>
    <source>
        <strain evidence="2">IBT 12815</strain>
    </source>
</reference>
<sequence length="70" mass="7648">MADDCKMLMCLGSTDLLKKLLRDEVANSAEQTDLEKRHPSSGSVCLQRKVGSSKDLSGMKSIESVDDECL</sequence>
<keyword evidence="3" id="KW-1185">Reference proteome</keyword>
<name>A0AAD6DY65_9EURO</name>
<accession>A0AAD6DY65</accession>
<protein>
    <submittedName>
        <fullName evidence="2">Uncharacterized protein</fullName>
    </submittedName>
</protein>
<organism evidence="2 3">
    <name type="scientific">Penicillium hordei</name>
    <dbReference type="NCBI Taxonomy" id="40994"/>
    <lineage>
        <taxon>Eukaryota</taxon>
        <taxon>Fungi</taxon>
        <taxon>Dikarya</taxon>
        <taxon>Ascomycota</taxon>
        <taxon>Pezizomycotina</taxon>
        <taxon>Eurotiomycetes</taxon>
        <taxon>Eurotiomycetidae</taxon>
        <taxon>Eurotiales</taxon>
        <taxon>Aspergillaceae</taxon>
        <taxon>Penicillium</taxon>
    </lineage>
</organism>
<proteinExistence type="predicted"/>
<feature type="region of interest" description="Disordered" evidence="1">
    <location>
        <begin position="29"/>
        <end position="70"/>
    </location>
</feature>
<comment type="caution">
    <text evidence="2">The sequence shown here is derived from an EMBL/GenBank/DDBJ whole genome shotgun (WGS) entry which is preliminary data.</text>
</comment>
<evidence type="ECO:0000313" key="2">
    <source>
        <dbReference type="EMBL" id="KAJ5597218.1"/>
    </source>
</evidence>
<reference evidence="2" key="2">
    <citation type="submission" date="2023-01" db="EMBL/GenBank/DDBJ databases">
        <authorList>
            <person name="Petersen C."/>
        </authorList>
    </citation>
    <scope>NUCLEOTIDE SEQUENCE</scope>
    <source>
        <strain evidence="2">IBT 12815</strain>
    </source>
</reference>
<dbReference type="Proteomes" id="UP001213799">
    <property type="component" value="Unassembled WGS sequence"/>
</dbReference>
<evidence type="ECO:0000256" key="1">
    <source>
        <dbReference type="SAM" id="MobiDB-lite"/>
    </source>
</evidence>
<dbReference type="AlphaFoldDB" id="A0AAD6DY65"/>
<gene>
    <name evidence="2" type="ORF">N7537_007302</name>
</gene>